<proteinExistence type="predicted"/>
<organism evidence="2 3">
    <name type="scientific">Pseudarcicella hirudinis</name>
    <dbReference type="NCBI Taxonomy" id="1079859"/>
    <lineage>
        <taxon>Bacteria</taxon>
        <taxon>Pseudomonadati</taxon>
        <taxon>Bacteroidota</taxon>
        <taxon>Cytophagia</taxon>
        <taxon>Cytophagales</taxon>
        <taxon>Flectobacillaceae</taxon>
        <taxon>Pseudarcicella</taxon>
    </lineage>
</organism>
<dbReference type="PANTHER" id="PTHR43736">
    <property type="entry name" value="ADP-RIBOSE PYROPHOSPHATASE"/>
    <property type="match status" value="1"/>
</dbReference>
<dbReference type="STRING" id="1079859.SAMN04515674_11460"/>
<dbReference type="InterPro" id="IPR036390">
    <property type="entry name" value="WH_DNA-bd_sf"/>
</dbReference>
<dbReference type="Gene3D" id="3.90.79.10">
    <property type="entry name" value="Nucleoside Triphosphate Pyrophosphohydrolase"/>
    <property type="match status" value="1"/>
</dbReference>
<dbReference type="InterPro" id="IPR054105">
    <property type="entry name" value="WHD_NrtR"/>
</dbReference>
<dbReference type="RefSeq" id="WP_092018934.1">
    <property type="nucleotide sequence ID" value="NZ_FOXH01000014.1"/>
</dbReference>
<dbReference type="Pfam" id="PF21906">
    <property type="entry name" value="WHD_NrtR"/>
    <property type="match status" value="1"/>
</dbReference>
<evidence type="ECO:0000313" key="3">
    <source>
        <dbReference type="Proteomes" id="UP000199306"/>
    </source>
</evidence>
<dbReference type="EMBL" id="FOXH01000014">
    <property type="protein sequence ID" value="SFQ29525.1"/>
    <property type="molecule type" value="Genomic_DNA"/>
</dbReference>
<evidence type="ECO:0000313" key="2">
    <source>
        <dbReference type="EMBL" id="SFQ29525.1"/>
    </source>
</evidence>
<dbReference type="PROSITE" id="PS51462">
    <property type="entry name" value="NUDIX"/>
    <property type="match status" value="1"/>
</dbReference>
<gene>
    <name evidence="2" type="ORF">SAMN04515674_11460</name>
</gene>
<sequence>MLIKYDHPTRILLALDCIIFGFDGEELKLLLVKRNIEPEIGKWSLMGGFLNEGEDLEVAAERILYERTGLKEIYFEELQTFGKVNRDPVERTVSVCLFSLINIHAHNPDAAKAQNAYWINLKNRPNLIFDHNEMVNLAIERLRYKAALHPIGFELLPEKFTIPQLQKLYEAIYDMPLDRRNFSRKILSTGLLIDTGEKNENSITKKAILYRLDQEKYQKHFNAFLNFMPDVSLS</sequence>
<feature type="domain" description="Nudix hydrolase" evidence="1">
    <location>
        <begin position="12"/>
        <end position="142"/>
    </location>
</feature>
<dbReference type="OrthoDB" id="9786141at2"/>
<evidence type="ECO:0000259" key="1">
    <source>
        <dbReference type="PROSITE" id="PS51462"/>
    </source>
</evidence>
<dbReference type="SUPFAM" id="SSF55811">
    <property type="entry name" value="Nudix"/>
    <property type="match status" value="1"/>
</dbReference>
<dbReference type="Proteomes" id="UP000199306">
    <property type="component" value="Unassembled WGS sequence"/>
</dbReference>
<dbReference type="InterPro" id="IPR015797">
    <property type="entry name" value="NUDIX_hydrolase-like_dom_sf"/>
</dbReference>
<dbReference type="Gene3D" id="1.10.10.10">
    <property type="entry name" value="Winged helix-like DNA-binding domain superfamily/Winged helix DNA-binding domain"/>
    <property type="match status" value="1"/>
</dbReference>
<dbReference type="PANTHER" id="PTHR43736:SF4">
    <property type="entry name" value="SLR1690 PROTEIN"/>
    <property type="match status" value="1"/>
</dbReference>
<dbReference type="Pfam" id="PF00293">
    <property type="entry name" value="NUDIX"/>
    <property type="match status" value="1"/>
</dbReference>
<dbReference type="InterPro" id="IPR036388">
    <property type="entry name" value="WH-like_DNA-bd_sf"/>
</dbReference>
<dbReference type="SUPFAM" id="SSF46785">
    <property type="entry name" value="Winged helix' DNA-binding domain"/>
    <property type="match status" value="1"/>
</dbReference>
<name>A0A1I5XC38_9BACT</name>
<reference evidence="2 3" key="1">
    <citation type="submission" date="2016-10" db="EMBL/GenBank/DDBJ databases">
        <authorList>
            <person name="de Groot N.N."/>
        </authorList>
    </citation>
    <scope>NUCLEOTIDE SEQUENCE [LARGE SCALE GENOMIC DNA]</scope>
    <source>
        <strain evidence="3">E92,LMG 26720,CCM 7988</strain>
    </source>
</reference>
<protein>
    <submittedName>
        <fullName evidence="2">ADP-ribose pyrophosphatase YjhB, NUDIX family</fullName>
    </submittedName>
</protein>
<dbReference type="AlphaFoldDB" id="A0A1I5XC38"/>
<keyword evidence="3" id="KW-1185">Reference proteome</keyword>
<dbReference type="InterPro" id="IPR000086">
    <property type="entry name" value="NUDIX_hydrolase_dom"/>
</dbReference>
<accession>A0A1I5XC38</accession>
<dbReference type="CDD" id="cd18873">
    <property type="entry name" value="NUDIX_NadM_like"/>
    <property type="match status" value="1"/>
</dbReference>